<protein>
    <submittedName>
        <fullName evidence="1">LamB/YcsF family protein</fullName>
    </submittedName>
</protein>
<reference evidence="1 2" key="1">
    <citation type="submission" date="2019-03" db="EMBL/GenBank/DDBJ databases">
        <title>Bacillus niacini sp. nov. a Nicotinate-Metabolizing Mesophile Isolated from Soil.</title>
        <authorList>
            <person name="Zhang G."/>
        </authorList>
    </citation>
    <scope>NUCLEOTIDE SEQUENCE [LARGE SCALE GENOMIC DNA]</scope>
    <source>
        <strain evidence="1 2">WN066</strain>
    </source>
</reference>
<dbReference type="Proteomes" id="UP000295132">
    <property type="component" value="Unassembled WGS sequence"/>
</dbReference>
<dbReference type="SUPFAM" id="SSF88713">
    <property type="entry name" value="Glycoside hydrolase/deacetylase"/>
    <property type="match status" value="1"/>
</dbReference>
<evidence type="ECO:0000313" key="2">
    <source>
        <dbReference type="Proteomes" id="UP000295132"/>
    </source>
</evidence>
<dbReference type="NCBIfam" id="NF003814">
    <property type="entry name" value="PRK05406.1-3"/>
    <property type="match status" value="1"/>
</dbReference>
<proteinExistence type="predicted"/>
<comment type="caution">
    <text evidence="1">The sequence shown here is derived from an EMBL/GenBank/DDBJ whole genome shotgun (WGS) entry which is preliminary data.</text>
</comment>
<gene>
    <name evidence="1" type="ORF">E2K98_14700</name>
</gene>
<dbReference type="InterPro" id="IPR011330">
    <property type="entry name" value="Glyco_hydro/deAcase_b/a-brl"/>
</dbReference>
<dbReference type="PANTHER" id="PTHR30292:SF0">
    <property type="entry name" value="5-OXOPROLINASE SUBUNIT A"/>
    <property type="match status" value="1"/>
</dbReference>
<organism evidence="1 2">
    <name type="scientific">Bacillus salipaludis</name>
    <dbReference type="NCBI Taxonomy" id="2547811"/>
    <lineage>
        <taxon>Bacteria</taxon>
        <taxon>Bacillati</taxon>
        <taxon>Bacillota</taxon>
        <taxon>Bacilli</taxon>
        <taxon>Bacillales</taxon>
        <taxon>Bacillaceae</taxon>
        <taxon>Bacillus</taxon>
    </lineage>
</organism>
<evidence type="ECO:0000313" key="1">
    <source>
        <dbReference type="EMBL" id="TDK60959.1"/>
    </source>
</evidence>
<dbReference type="EMBL" id="SMYO01000006">
    <property type="protein sequence ID" value="TDK60959.1"/>
    <property type="molecule type" value="Genomic_DNA"/>
</dbReference>
<dbReference type="RefSeq" id="WP_133335316.1">
    <property type="nucleotide sequence ID" value="NZ_SMYO01000006.1"/>
</dbReference>
<dbReference type="AlphaFoldDB" id="A0A4R5VRE6"/>
<dbReference type="GO" id="GO:0005975">
    <property type="term" value="P:carbohydrate metabolic process"/>
    <property type="evidence" value="ECO:0007669"/>
    <property type="project" value="InterPro"/>
</dbReference>
<name>A0A4R5VRE6_9BACI</name>
<accession>A0A4R5VRE6</accession>
<dbReference type="CDD" id="cd10787">
    <property type="entry name" value="LamB_YcsF_like"/>
    <property type="match status" value="1"/>
</dbReference>
<sequence>MNKLIDLNCDMGESFGLWSFGKDEAMMDFVTSANLACGYHAGDPSTMRKSVELCKERGIAVGAHVGLPDLLGFGRRRMEVSINDLKNYIIYQTGALQAFLDIYGMKMQHMKLHGALFSMAAESKELSRAALEATAEINSELIIFTMESTETYAVAKEMGFKVAREFYGDRGCEPSGILTFKYNLEDIGGSPEASAKRIVRVLEEKRVITSDGTDIDFECETFCIHSDTDCALDIAINTKNELEKAGWSLTPLREYF</sequence>
<dbReference type="InterPro" id="IPR005501">
    <property type="entry name" value="LamB/YcsF/PxpA-like"/>
</dbReference>
<dbReference type="PANTHER" id="PTHR30292">
    <property type="entry name" value="UNCHARACTERIZED PROTEIN YBGL-RELATED"/>
    <property type="match status" value="1"/>
</dbReference>
<dbReference type="Pfam" id="PF03746">
    <property type="entry name" value="LamB_YcsF"/>
    <property type="match status" value="1"/>
</dbReference>
<dbReference type="Gene3D" id="3.20.20.370">
    <property type="entry name" value="Glycoside hydrolase/deacetylase"/>
    <property type="match status" value="1"/>
</dbReference>